<keyword evidence="7" id="KW-1185">Reference proteome</keyword>
<dbReference type="Pfam" id="PF13404">
    <property type="entry name" value="HTH_AsnC-type"/>
    <property type="match status" value="2"/>
</dbReference>
<dbReference type="SUPFAM" id="SSF54909">
    <property type="entry name" value="Dimeric alpha+beta barrel"/>
    <property type="match status" value="1"/>
</dbReference>
<keyword evidence="1" id="KW-0805">Transcription regulation</keyword>
<dbReference type="InterPro" id="IPR011008">
    <property type="entry name" value="Dimeric_a/b-barrel"/>
</dbReference>
<sequence>MTQETDRIIDEIDLRLINALQLAPRASWVQLGDALELDPVTLARRWGRLCESGNAWITVSPSTSVFRQVCTAFLEIRCRPDRCESVASALVEHTYAVTVECAGGDVDLLVTAGTPDLEAMSRFALEVVAAIDGVESVRTRLITQWFTEGSRWRLNALAPGERSTLPAARAAGGGSGPSALSAPDRALLRELSRDGRRSWAELGADLGVSAPSVRRRLDRLLQLELVTMRCEFARPLAGYAVLTTFWGRVAPARLEDTGRRLSREPETRNCFAVHGPNNLVVQTWLRSVGDLGAFEQRLADSYPDLDIRDRSVVLRLHKLLGHVLDGRGRRVRSVVPDVWEVTGGR</sequence>
<evidence type="ECO:0000256" key="2">
    <source>
        <dbReference type="ARBA" id="ARBA00023125"/>
    </source>
</evidence>
<dbReference type="SMART" id="SM00344">
    <property type="entry name" value="HTH_ASNC"/>
    <property type="match status" value="1"/>
</dbReference>
<dbReference type="InterPro" id="IPR000485">
    <property type="entry name" value="AsnC-type_HTH_dom"/>
</dbReference>
<keyword evidence="3" id="KW-0804">Transcription</keyword>
<feature type="domain" description="Transcription regulator AsnC/Lrp ligand binding" evidence="4">
    <location>
        <begin position="75"/>
        <end position="142"/>
    </location>
</feature>
<organism evidence="6 7">
    <name type="scientific">Rhodococcus gannanensis</name>
    <dbReference type="NCBI Taxonomy" id="1960308"/>
    <lineage>
        <taxon>Bacteria</taxon>
        <taxon>Bacillati</taxon>
        <taxon>Actinomycetota</taxon>
        <taxon>Actinomycetes</taxon>
        <taxon>Mycobacteriales</taxon>
        <taxon>Nocardiaceae</taxon>
        <taxon>Rhodococcus</taxon>
    </lineage>
</organism>
<evidence type="ECO:0000313" key="6">
    <source>
        <dbReference type="EMBL" id="MFD1811153.1"/>
    </source>
</evidence>
<feature type="domain" description="HTH asnC-type" evidence="5">
    <location>
        <begin position="184"/>
        <end position="220"/>
    </location>
</feature>
<dbReference type="PANTHER" id="PTHR30154:SF34">
    <property type="entry name" value="TRANSCRIPTIONAL REGULATOR AZLB"/>
    <property type="match status" value="1"/>
</dbReference>
<dbReference type="Pfam" id="PF01037">
    <property type="entry name" value="AsnC_trans_reg"/>
    <property type="match status" value="1"/>
</dbReference>
<dbReference type="EMBL" id="JBHUFB010000005">
    <property type="protein sequence ID" value="MFD1811153.1"/>
    <property type="molecule type" value="Genomic_DNA"/>
</dbReference>
<dbReference type="InterPro" id="IPR036390">
    <property type="entry name" value="WH_DNA-bd_sf"/>
</dbReference>
<name>A0ABW4NZN3_9NOCA</name>
<dbReference type="PANTHER" id="PTHR30154">
    <property type="entry name" value="LEUCINE-RESPONSIVE REGULATORY PROTEIN"/>
    <property type="match status" value="1"/>
</dbReference>
<dbReference type="PRINTS" id="PR00033">
    <property type="entry name" value="HTHASNC"/>
</dbReference>
<dbReference type="InterPro" id="IPR036388">
    <property type="entry name" value="WH-like_DNA-bd_sf"/>
</dbReference>
<dbReference type="InterPro" id="IPR019888">
    <property type="entry name" value="Tscrpt_reg_AsnC-like"/>
</dbReference>
<comment type="caution">
    <text evidence="6">The sequence shown here is derived from an EMBL/GenBank/DDBJ whole genome shotgun (WGS) entry which is preliminary data.</text>
</comment>
<dbReference type="RefSeq" id="WP_378483709.1">
    <property type="nucleotide sequence ID" value="NZ_JBHUFB010000005.1"/>
</dbReference>
<accession>A0ABW4NZN3</accession>
<dbReference type="SUPFAM" id="SSF46785">
    <property type="entry name" value="Winged helix' DNA-binding domain"/>
    <property type="match status" value="1"/>
</dbReference>
<dbReference type="Proteomes" id="UP001597286">
    <property type="component" value="Unassembled WGS sequence"/>
</dbReference>
<reference evidence="7" key="1">
    <citation type="journal article" date="2019" name="Int. J. Syst. Evol. Microbiol.">
        <title>The Global Catalogue of Microorganisms (GCM) 10K type strain sequencing project: providing services to taxonomists for standard genome sequencing and annotation.</title>
        <authorList>
            <consortium name="The Broad Institute Genomics Platform"/>
            <consortium name="The Broad Institute Genome Sequencing Center for Infectious Disease"/>
            <person name="Wu L."/>
            <person name="Ma J."/>
        </authorList>
    </citation>
    <scope>NUCLEOTIDE SEQUENCE [LARGE SCALE GENOMIC DNA]</scope>
    <source>
        <strain evidence="7">DT72</strain>
    </source>
</reference>
<evidence type="ECO:0000259" key="5">
    <source>
        <dbReference type="Pfam" id="PF13404"/>
    </source>
</evidence>
<keyword evidence="2" id="KW-0238">DNA-binding</keyword>
<protein>
    <submittedName>
        <fullName evidence="6">Lrp/AsnC family transcriptional regulator</fullName>
    </submittedName>
</protein>
<evidence type="ECO:0000259" key="4">
    <source>
        <dbReference type="Pfam" id="PF01037"/>
    </source>
</evidence>
<dbReference type="Gene3D" id="3.30.70.920">
    <property type="match status" value="1"/>
</dbReference>
<evidence type="ECO:0000313" key="7">
    <source>
        <dbReference type="Proteomes" id="UP001597286"/>
    </source>
</evidence>
<gene>
    <name evidence="6" type="ORF">ACFSJG_02895</name>
</gene>
<proteinExistence type="predicted"/>
<feature type="domain" description="HTH asnC-type" evidence="5">
    <location>
        <begin position="9"/>
        <end position="49"/>
    </location>
</feature>
<evidence type="ECO:0000256" key="1">
    <source>
        <dbReference type="ARBA" id="ARBA00023015"/>
    </source>
</evidence>
<dbReference type="InterPro" id="IPR019887">
    <property type="entry name" value="Tscrpt_reg_AsnC/Lrp_C"/>
</dbReference>
<dbReference type="Gene3D" id="1.10.10.10">
    <property type="entry name" value="Winged helix-like DNA-binding domain superfamily/Winged helix DNA-binding domain"/>
    <property type="match status" value="2"/>
</dbReference>
<evidence type="ECO:0000256" key="3">
    <source>
        <dbReference type="ARBA" id="ARBA00023163"/>
    </source>
</evidence>